<evidence type="ECO:0000313" key="14">
    <source>
        <dbReference type="Proteomes" id="UP001210925"/>
    </source>
</evidence>
<dbReference type="InterPro" id="IPR017853">
    <property type="entry name" value="GH"/>
</dbReference>
<dbReference type="EC" id="3.2.1.1" evidence="4 11"/>
<organism evidence="13 14">
    <name type="scientific">Boothiomyces macroporosus</name>
    <dbReference type="NCBI Taxonomy" id="261099"/>
    <lineage>
        <taxon>Eukaryota</taxon>
        <taxon>Fungi</taxon>
        <taxon>Fungi incertae sedis</taxon>
        <taxon>Chytridiomycota</taxon>
        <taxon>Chytridiomycota incertae sedis</taxon>
        <taxon>Chytridiomycetes</taxon>
        <taxon>Rhizophydiales</taxon>
        <taxon>Terramycetaceae</taxon>
        <taxon>Boothiomyces</taxon>
    </lineage>
</organism>
<evidence type="ECO:0000256" key="7">
    <source>
        <dbReference type="ARBA" id="ARBA00022837"/>
    </source>
</evidence>
<dbReference type="InterPro" id="IPR006046">
    <property type="entry name" value="Alpha_amylase"/>
</dbReference>
<evidence type="ECO:0000256" key="8">
    <source>
        <dbReference type="ARBA" id="ARBA00023277"/>
    </source>
</evidence>
<dbReference type="PRINTS" id="PR00110">
    <property type="entry name" value="ALPHAAMYLASE"/>
</dbReference>
<evidence type="ECO:0000256" key="5">
    <source>
        <dbReference type="ARBA" id="ARBA00022723"/>
    </source>
</evidence>
<reference evidence="13" key="1">
    <citation type="submission" date="2020-05" db="EMBL/GenBank/DDBJ databases">
        <title>Phylogenomic resolution of chytrid fungi.</title>
        <authorList>
            <person name="Stajich J.E."/>
            <person name="Amses K."/>
            <person name="Simmons R."/>
            <person name="Seto K."/>
            <person name="Myers J."/>
            <person name="Bonds A."/>
            <person name="Quandt C.A."/>
            <person name="Barry K."/>
            <person name="Liu P."/>
            <person name="Grigoriev I."/>
            <person name="Longcore J.E."/>
            <person name="James T.Y."/>
        </authorList>
    </citation>
    <scope>NUCLEOTIDE SEQUENCE</scope>
    <source>
        <strain evidence="13">PLAUS21</strain>
    </source>
</reference>
<sequence>MIPILSLLAATSRAQYTVNDRQVGVQLFQWPFASIAQECVDFLGPNGYSFVQTSPVQEHAKNSFDGYTNPWYLVYQPLGYKIGNRLGTVADFKNMTHVCKSVGVDIVVDVVLNHFAYINENDNGGYGTTSPWTSKAFNENFPDAGYNSVHFHDSKCNGPINWNDLNSIYNCQLSTLVDIDTANTFVQQSVSNFLNKLLDYGVAGFRFDAAKSMPSTDIAGFLSTLKKNYRGLKPYVTQEIYNPFPNGQIDQPLSNGAAPAYSTNGRILSFEYGPAVGRVFRQISGTTNQLQSILNGLQVSSAHSTVFIENHDLERNPDGDSSWALSRKNDAQYKQAMAFNILYPWGLPQVHSGYHIQYNGGGDVRESPVSAPYDSAGNIEPIGPIVGNVCPQAWACQHRWSEIFPLVRIRNLIGKNQTPQIQSLGTNQIYWSVAGKAFAAINSASNTMSGRVQTGLSAGKYCNMIYGYAANGQCNLWPGVVLANGEALVYIVDSSGNTNLNVNANDKSQVVALYSGPDGFFGSTPTTTSIPVVTSTPVASTTVTFKVTHDTGLGDQVYVVGTFNNWNTCAGIPLTWSTGNVWTSGPVSVVSGNVYQWKAISFGTHTQTSCTTPNWETGSNNIFTASDNLVLTASY</sequence>
<dbReference type="GO" id="GO:0004556">
    <property type="term" value="F:alpha-amylase activity"/>
    <property type="evidence" value="ECO:0007669"/>
    <property type="project" value="UniProtKB-UniRule"/>
</dbReference>
<dbReference type="InterPro" id="IPR006047">
    <property type="entry name" value="GH13_cat_dom"/>
</dbReference>
<comment type="caution">
    <text evidence="13">The sequence shown here is derived from an EMBL/GenBank/DDBJ whole genome shotgun (WGS) entry which is preliminary data.</text>
</comment>
<dbReference type="Pfam" id="PF00686">
    <property type="entry name" value="CBM_20"/>
    <property type="match status" value="1"/>
</dbReference>
<evidence type="ECO:0000256" key="3">
    <source>
        <dbReference type="ARBA" id="ARBA00008061"/>
    </source>
</evidence>
<evidence type="ECO:0000256" key="11">
    <source>
        <dbReference type="RuleBase" id="RU361134"/>
    </source>
</evidence>
<dbReference type="Gene3D" id="3.20.20.80">
    <property type="entry name" value="Glycosidases"/>
    <property type="match status" value="1"/>
</dbReference>
<keyword evidence="9 11" id="KW-0326">Glycosidase</keyword>
<dbReference type="PANTHER" id="PTHR43447">
    <property type="entry name" value="ALPHA-AMYLASE"/>
    <property type="match status" value="1"/>
</dbReference>
<accession>A0AAD5Y5F6</accession>
<comment type="catalytic activity">
    <reaction evidence="1 11">
        <text>Endohydrolysis of (1-&gt;4)-alpha-D-glucosidic linkages in polysaccharides containing three or more (1-&gt;4)-alpha-linked D-glucose units.</text>
        <dbReference type="EC" id="3.2.1.1"/>
    </reaction>
</comment>
<dbReference type="SUPFAM" id="SSF51011">
    <property type="entry name" value="Glycosyl hydrolase domain"/>
    <property type="match status" value="1"/>
</dbReference>
<keyword evidence="5" id="KW-0479">Metal-binding</keyword>
<dbReference type="Proteomes" id="UP001210925">
    <property type="component" value="Unassembled WGS sequence"/>
</dbReference>
<dbReference type="SUPFAM" id="SSF49452">
    <property type="entry name" value="Starch-binding domain-like"/>
    <property type="match status" value="1"/>
</dbReference>
<dbReference type="GO" id="GO:0046872">
    <property type="term" value="F:metal ion binding"/>
    <property type="evidence" value="ECO:0007669"/>
    <property type="project" value="UniProtKB-KW"/>
</dbReference>
<dbReference type="InterPro" id="IPR013784">
    <property type="entry name" value="Carb-bd-like_fold"/>
</dbReference>
<protein>
    <recommendedName>
        <fullName evidence="4 11">Alpha-amylase</fullName>
        <ecNumber evidence="4 11">3.2.1.1</ecNumber>
    </recommendedName>
</protein>
<evidence type="ECO:0000313" key="13">
    <source>
        <dbReference type="EMBL" id="KAJ3260443.1"/>
    </source>
</evidence>
<dbReference type="SMART" id="SM00642">
    <property type="entry name" value="Aamy"/>
    <property type="match status" value="1"/>
</dbReference>
<evidence type="ECO:0000256" key="10">
    <source>
        <dbReference type="RuleBase" id="RU003615"/>
    </source>
</evidence>
<dbReference type="GO" id="GO:0005975">
    <property type="term" value="P:carbohydrate metabolic process"/>
    <property type="evidence" value="ECO:0007669"/>
    <property type="project" value="InterPro"/>
</dbReference>
<dbReference type="InterPro" id="IPR002044">
    <property type="entry name" value="CBM20"/>
</dbReference>
<dbReference type="AlphaFoldDB" id="A0AAD5Y5F6"/>
<keyword evidence="6 11" id="KW-0378">Hydrolase</keyword>
<dbReference type="Gene3D" id="2.60.40.10">
    <property type="entry name" value="Immunoglobulins"/>
    <property type="match status" value="1"/>
</dbReference>
<evidence type="ECO:0000259" key="12">
    <source>
        <dbReference type="PROSITE" id="PS51166"/>
    </source>
</evidence>
<dbReference type="GO" id="GO:2001070">
    <property type="term" value="F:starch binding"/>
    <property type="evidence" value="ECO:0007669"/>
    <property type="project" value="InterPro"/>
</dbReference>
<dbReference type="Gene3D" id="2.60.40.1180">
    <property type="entry name" value="Golgi alpha-mannosidase II"/>
    <property type="match status" value="1"/>
</dbReference>
<dbReference type="Pfam" id="PF00128">
    <property type="entry name" value="Alpha-amylase"/>
    <property type="match status" value="1"/>
</dbReference>
<dbReference type="SUPFAM" id="SSF51445">
    <property type="entry name" value="(Trans)glycosidases"/>
    <property type="match status" value="1"/>
</dbReference>
<dbReference type="InterPro" id="IPR013783">
    <property type="entry name" value="Ig-like_fold"/>
</dbReference>
<evidence type="ECO:0000256" key="6">
    <source>
        <dbReference type="ARBA" id="ARBA00022801"/>
    </source>
</evidence>
<name>A0AAD5Y5F6_9FUNG</name>
<keyword evidence="14" id="KW-1185">Reference proteome</keyword>
<keyword evidence="8 11" id="KW-0119">Carbohydrate metabolism</keyword>
<keyword evidence="7" id="KW-0106">Calcium</keyword>
<evidence type="ECO:0000256" key="1">
    <source>
        <dbReference type="ARBA" id="ARBA00000548"/>
    </source>
</evidence>
<comment type="cofactor">
    <cofactor evidence="2">
        <name>Ca(2+)</name>
        <dbReference type="ChEBI" id="CHEBI:29108"/>
    </cofactor>
</comment>
<feature type="domain" description="CBM20" evidence="12">
    <location>
        <begin position="535"/>
        <end position="635"/>
    </location>
</feature>
<dbReference type="InterPro" id="IPR031319">
    <property type="entry name" value="A-amylase_C"/>
</dbReference>
<evidence type="ECO:0000256" key="9">
    <source>
        <dbReference type="ARBA" id="ARBA00023295"/>
    </source>
</evidence>
<dbReference type="SMART" id="SM01065">
    <property type="entry name" value="CBM_2"/>
    <property type="match status" value="1"/>
</dbReference>
<evidence type="ECO:0000256" key="2">
    <source>
        <dbReference type="ARBA" id="ARBA00001913"/>
    </source>
</evidence>
<dbReference type="InterPro" id="IPR013780">
    <property type="entry name" value="Glyco_hydro_b"/>
</dbReference>
<proteinExistence type="inferred from homology"/>
<dbReference type="SMART" id="SM00632">
    <property type="entry name" value="Aamy_C"/>
    <property type="match status" value="1"/>
</dbReference>
<comment type="similarity">
    <text evidence="3 10">Belongs to the glycosyl hydrolase 13 family.</text>
</comment>
<dbReference type="EMBL" id="JADGKB010000011">
    <property type="protein sequence ID" value="KAJ3260443.1"/>
    <property type="molecule type" value="Genomic_DNA"/>
</dbReference>
<gene>
    <name evidence="13" type="ORF">HK103_000585</name>
</gene>
<evidence type="ECO:0000256" key="4">
    <source>
        <dbReference type="ARBA" id="ARBA00012595"/>
    </source>
</evidence>
<dbReference type="PROSITE" id="PS51166">
    <property type="entry name" value="CBM20"/>
    <property type="match status" value="1"/>
</dbReference>